<gene>
    <name evidence="1" type="ORF">ILUMI_17931</name>
</gene>
<evidence type="ECO:0008006" key="3">
    <source>
        <dbReference type="Google" id="ProtNLM"/>
    </source>
</evidence>
<accession>A0A8K0CN49</accession>
<sequence>KGVKYINVRMPRRVDARVLRTSPIYNSLANIQNPLLTEHQHLTGDSAYPLMRNLFTPFRDNGHLTATQTNCKFRRLKYLDIEEPDFGTQIITSSCVLHNLILLHSEENEENDHERNIEENLERVNENPEHNRNAGMQKRNNIADLLFN</sequence>
<proteinExistence type="predicted"/>
<keyword evidence="2" id="KW-1185">Reference proteome</keyword>
<dbReference type="AlphaFoldDB" id="A0A8K0CN49"/>
<feature type="non-terminal residue" evidence="1">
    <location>
        <position position="1"/>
    </location>
</feature>
<comment type="caution">
    <text evidence="1">The sequence shown here is derived from an EMBL/GenBank/DDBJ whole genome shotgun (WGS) entry which is preliminary data.</text>
</comment>
<dbReference type="Proteomes" id="UP000801492">
    <property type="component" value="Unassembled WGS sequence"/>
</dbReference>
<dbReference type="OrthoDB" id="6770995at2759"/>
<organism evidence="1 2">
    <name type="scientific">Ignelater luminosus</name>
    <name type="common">Cucubano</name>
    <name type="synonym">Pyrophorus luminosus</name>
    <dbReference type="NCBI Taxonomy" id="2038154"/>
    <lineage>
        <taxon>Eukaryota</taxon>
        <taxon>Metazoa</taxon>
        <taxon>Ecdysozoa</taxon>
        <taxon>Arthropoda</taxon>
        <taxon>Hexapoda</taxon>
        <taxon>Insecta</taxon>
        <taxon>Pterygota</taxon>
        <taxon>Neoptera</taxon>
        <taxon>Endopterygota</taxon>
        <taxon>Coleoptera</taxon>
        <taxon>Polyphaga</taxon>
        <taxon>Elateriformia</taxon>
        <taxon>Elateroidea</taxon>
        <taxon>Elateridae</taxon>
        <taxon>Agrypninae</taxon>
        <taxon>Pyrophorini</taxon>
        <taxon>Ignelater</taxon>
    </lineage>
</organism>
<protein>
    <recommendedName>
        <fullName evidence="3">DDE Tnp4 domain-containing protein</fullName>
    </recommendedName>
</protein>
<reference evidence="1" key="1">
    <citation type="submission" date="2019-08" db="EMBL/GenBank/DDBJ databases">
        <title>The genome of the North American firefly Photinus pyralis.</title>
        <authorList>
            <consortium name="Photinus pyralis genome working group"/>
            <person name="Fallon T.R."/>
            <person name="Sander Lower S.E."/>
            <person name="Weng J.-K."/>
        </authorList>
    </citation>
    <scope>NUCLEOTIDE SEQUENCE</scope>
    <source>
        <strain evidence="1">TRF0915ILg1</strain>
        <tissue evidence="1">Whole body</tissue>
    </source>
</reference>
<dbReference type="EMBL" id="VTPC01078812">
    <property type="protein sequence ID" value="KAF2888242.1"/>
    <property type="molecule type" value="Genomic_DNA"/>
</dbReference>
<evidence type="ECO:0000313" key="1">
    <source>
        <dbReference type="EMBL" id="KAF2888242.1"/>
    </source>
</evidence>
<name>A0A8K0CN49_IGNLU</name>
<evidence type="ECO:0000313" key="2">
    <source>
        <dbReference type="Proteomes" id="UP000801492"/>
    </source>
</evidence>